<dbReference type="KEGG" id="rah:Rahaq_2363"/>
<reference evidence="2 3" key="2">
    <citation type="journal article" date="2012" name="J. Bacteriol.">
        <title>Complete Genome Sequence of Rahnella sp. Strain Y9602, a Gammaproteobacterium Isolate from Metal- and Radionuclide-Contaminated Soil.</title>
        <authorList>
            <person name="Martinez R.J."/>
            <person name="Bruce D."/>
            <person name="Detter C."/>
            <person name="Goodwin L.A."/>
            <person name="Han J."/>
            <person name="Han C.S."/>
            <person name="Held B."/>
            <person name="Land M.L."/>
            <person name="Mikhailova N."/>
            <person name="Nolan M."/>
            <person name="Pennacchio L."/>
            <person name="Pitluck S."/>
            <person name="Tapia R."/>
            <person name="Woyke T."/>
            <person name="Sobecky P.A."/>
        </authorList>
    </citation>
    <scope>NUCLEOTIDE SEQUENCE [LARGE SCALE GENOMIC DNA]</scope>
    <source>
        <strain evidence="2 3">Y9602</strain>
    </source>
</reference>
<name>A0A0H3F9M4_RAHSY</name>
<dbReference type="Proteomes" id="UP000007257">
    <property type="component" value="Chromosome"/>
</dbReference>
<dbReference type="HOGENOM" id="CLU_033975_0_0_6"/>
<dbReference type="RefSeq" id="WP_013575671.1">
    <property type="nucleotide sequence ID" value="NC_015061.1"/>
</dbReference>
<dbReference type="InterPro" id="IPR003673">
    <property type="entry name" value="CoA-Trfase_fam_III"/>
</dbReference>
<dbReference type="PANTHER" id="PTHR48207">
    <property type="entry name" value="SUCCINATE--HYDROXYMETHYLGLUTARATE COA-TRANSFERASE"/>
    <property type="match status" value="1"/>
</dbReference>
<gene>
    <name evidence="2" type="ordered locus">Rahaq_2363</name>
</gene>
<dbReference type="EC" id="2.8.3.16" evidence="2"/>
<sequence length="400" mass="42754">MSVSATSRPLEGIKVLDLSRVLAGPYCASLLNDLGAEVIKIEMPGKGDDSRDFTPHVNGESTYFMLLNHGKKSLTLNLKSPQGRAVLEQLIESADVLVENFRPGVTTRLGIDYDAVKKINPKLVYASISGFGQQGPLAHKAAYDHVIQAMGGIMQVTGWANGEPTRVGDAIGDVVSGLYCSWGILAALLQRGITGLGQHVDVAMLDAMVSMQMVSLTQLLGGMPLAGRLGNAHPISAPMDSYRAADGYLVIAVANDSLFLRLAQAIGKPEIVQDARFATDPQRLKHQYELRVLIEEWLHDKTVAGALALLDAGGIPAAPVWGLDELLQSPHAAERGLLHQVMHPVAGEISILPQPVKLSGMNQLPDLMPPQLGEHTRAILSAQLGLSSQEMDTLAQQGVI</sequence>
<evidence type="ECO:0000256" key="1">
    <source>
        <dbReference type="ARBA" id="ARBA00022679"/>
    </source>
</evidence>
<protein>
    <submittedName>
        <fullName evidence="2">Formyl-CoA transferase</fullName>
        <ecNumber evidence="2">2.8.3.16</ecNumber>
    </submittedName>
</protein>
<dbReference type="GO" id="GO:0033608">
    <property type="term" value="F:formyl-CoA transferase activity"/>
    <property type="evidence" value="ECO:0007669"/>
    <property type="project" value="UniProtKB-EC"/>
</dbReference>
<dbReference type="InterPro" id="IPR050483">
    <property type="entry name" value="CoA-transferase_III_domain"/>
</dbReference>
<evidence type="ECO:0000313" key="2">
    <source>
        <dbReference type="EMBL" id="ADW73971.1"/>
    </source>
</evidence>
<evidence type="ECO:0000313" key="3">
    <source>
        <dbReference type="Proteomes" id="UP000007257"/>
    </source>
</evidence>
<dbReference type="OrthoDB" id="9058532at2"/>
<dbReference type="Gene3D" id="3.40.50.10540">
    <property type="entry name" value="Crotonobetainyl-coa:carnitine coa-transferase, domain 1"/>
    <property type="match status" value="1"/>
</dbReference>
<reference evidence="3" key="1">
    <citation type="submission" date="2011-01" db="EMBL/GenBank/DDBJ databases">
        <title>Complete sequence of chromosome of Rahnella sp. Y9602.</title>
        <authorList>
            <consortium name="US DOE Joint Genome Institute"/>
            <person name="Lucas S."/>
            <person name="Copeland A."/>
            <person name="Lapidus A."/>
            <person name="Cheng J.-F."/>
            <person name="Goodwin L."/>
            <person name="Pitluck S."/>
            <person name="Lu M."/>
            <person name="Detter J.C."/>
            <person name="Han C."/>
            <person name="Tapia R."/>
            <person name="Land M."/>
            <person name="Hauser L."/>
            <person name="Kyrpides N."/>
            <person name="Ivanova N."/>
            <person name="Ovchinnikova G."/>
            <person name="Pagani I."/>
            <person name="Sobecky P.A."/>
            <person name="Martinez R.J."/>
            <person name="Woyke T."/>
        </authorList>
    </citation>
    <scope>NUCLEOTIDE SEQUENCE [LARGE SCALE GENOMIC DNA]</scope>
    <source>
        <strain evidence="3">Y9602</strain>
    </source>
</reference>
<keyword evidence="1 2" id="KW-0808">Transferase</keyword>
<proteinExistence type="predicted"/>
<dbReference type="EMBL" id="CP002505">
    <property type="protein sequence ID" value="ADW73971.1"/>
    <property type="molecule type" value="Genomic_DNA"/>
</dbReference>
<dbReference type="SUPFAM" id="SSF89796">
    <property type="entry name" value="CoA-transferase family III (CaiB/BaiF)"/>
    <property type="match status" value="1"/>
</dbReference>
<dbReference type="Pfam" id="PF02515">
    <property type="entry name" value="CoA_transf_3"/>
    <property type="match status" value="1"/>
</dbReference>
<dbReference type="AlphaFoldDB" id="A0A0H3F9M4"/>
<dbReference type="eggNOG" id="COG1804">
    <property type="taxonomic scope" value="Bacteria"/>
</dbReference>
<accession>A0A0H3F9M4</accession>
<dbReference type="Gene3D" id="3.30.1540.10">
    <property type="entry name" value="formyl-coa transferase, domain 3"/>
    <property type="match status" value="1"/>
</dbReference>
<dbReference type="InterPro" id="IPR044855">
    <property type="entry name" value="CoA-Trfase_III_dom3_sf"/>
</dbReference>
<organism evidence="2 3">
    <name type="scientific">Rahnella sp. (strain Y9602)</name>
    <dbReference type="NCBI Taxonomy" id="2703885"/>
    <lineage>
        <taxon>Bacteria</taxon>
        <taxon>Pseudomonadati</taxon>
        <taxon>Pseudomonadota</taxon>
        <taxon>Gammaproteobacteria</taxon>
        <taxon>Enterobacterales</taxon>
        <taxon>Yersiniaceae</taxon>
        <taxon>Rahnella</taxon>
    </lineage>
</organism>
<dbReference type="PANTHER" id="PTHR48207:SF3">
    <property type="entry name" value="SUCCINATE--HYDROXYMETHYLGLUTARATE COA-TRANSFERASE"/>
    <property type="match status" value="1"/>
</dbReference>
<dbReference type="InterPro" id="IPR023606">
    <property type="entry name" value="CoA-Trfase_III_dom_1_sf"/>
</dbReference>